<gene>
    <name evidence="1" type="ORF">USDA257_c22070</name>
</gene>
<dbReference type="eggNOG" id="COG0451">
    <property type="taxonomic scope" value="Bacteria"/>
</dbReference>
<evidence type="ECO:0000313" key="1">
    <source>
        <dbReference type="EMBL" id="AFL50789.1"/>
    </source>
</evidence>
<organism evidence="1 2">
    <name type="scientific">Sinorhizobium fredii (strain USDA 257)</name>
    <dbReference type="NCBI Taxonomy" id="1185652"/>
    <lineage>
        <taxon>Bacteria</taxon>
        <taxon>Pseudomonadati</taxon>
        <taxon>Pseudomonadota</taxon>
        <taxon>Alphaproteobacteria</taxon>
        <taxon>Hyphomicrobiales</taxon>
        <taxon>Rhizobiaceae</taxon>
        <taxon>Sinorhizobium/Ensifer group</taxon>
        <taxon>Sinorhizobium</taxon>
    </lineage>
</organism>
<protein>
    <submittedName>
        <fullName evidence="1">Uncharacterized protein</fullName>
    </submittedName>
</protein>
<dbReference type="EMBL" id="CP003563">
    <property type="protein sequence ID" value="AFL50789.1"/>
    <property type="molecule type" value="Genomic_DNA"/>
</dbReference>
<name>I3X4I3_SINF2</name>
<dbReference type="KEGG" id="sfd:USDA257_c22070"/>
<reference evidence="1 2" key="1">
    <citation type="journal article" date="2012" name="J. Bacteriol.">
        <title>Complete genome sequence of the broad-host-range strain Sinorhizobium fredii USDA257.</title>
        <authorList>
            <person name="Schuldes J."/>
            <person name="Rodriguez Orbegoso M."/>
            <person name="Schmeisser C."/>
            <person name="Krishnan H.B."/>
            <person name="Daniel R."/>
            <person name="Streit W.R."/>
        </authorList>
    </citation>
    <scope>NUCLEOTIDE SEQUENCE [LARGE SCALE GENOMIC DNA]</scope>
    <source>
        <strain evidence="1 2">USDA 257</strain>
    </source>
</reference>
<dbReference type="STRING" id="1185652.USDA257_c22070"/>
<sequence>MPLSAVLDEAVRISASDAEFVWVSEEKLANAGIEAWTEMPLMAPPVPSFRHFMQVDIDKAHRDGPRHRPLTDTLDQILHWDRQNRDRPLKCGVPPQKQAAALR</sequence>
<dbReference type="PATRIC" id="fig|1185652.3.peg.2277"/>
<dbReference type="Proteomes" id="UP000006180">
    <property type="component" value="Chromosome"/>
</dbReference>
<dbReference type="HOGENOM" id="CLU_2261952_0_0_5"/>
<accession>I3X4I3</accession>
<proteinExistence type="predicted"/>
<evidence type="ECO:0000313" key="2">
    <source>
        <dbReference type="Proteomes" id="UP000006180"/>
    </source>
</evidence>
<dbReference type="AlphaFoldDB" id="I3X4I3"/>